<keyword evidence="3" id="KW-1185">Reference proteome</keyword>
<feature type="compositionally biased region" description="Low complexity" evidence="1">
    <location>
        <begin position="49"/>
        <end position="59"/>
    </location>
</feature>
<sequence length="83" mass="8805">MAPAPARRVGAGPAGRGPPRAGSGPRTGLQHAVRLHRDVPAPDRRIPRQRPQTQRGGPRLTAPPGVVIQASDALQRRSRDNNA</sequence>
<feature type="region of interest" description="Disordered" evidence="1">
    <location>
        <begin position="1"/>
        <end position="83"/>
    </location>
</feature>
<organism evidence="2 3">
    <name type="scientific">Rhizopus delemar</name>
    <dbReference type="NCBI Taxonomy" id="936053"/>
    <lineage>
        <taxon>Eukaryota</taxon>
        <taxon>Fungi</taxon>
        <taxon>Fungi incertae sedis</taxon>
        <taxon>Mucoromycota</taxon>
        <taxon>Mucoromycotina</taxon>
        <taxon>Mucoromycetes</taxon>
        <taxon>Mucorales</taxon>
        <taxon>Mucorineae</taxon>
        <taxon>Rhizopodaceae</taxon>
        <taxon>Rhizopus</taxon>
    </lineage>
</organism>
<accession>A0A9P6XMX0</accession>
<reference evidence="2 3" key="1">
    <citation type="journal article" date="2020" name="Microb. Genom.">
        <title>Genetic diversity of clinical and environmental Mucorales isolates obtained from an investigation of mucormycosis cases among solid organ transplant recipients.</title>
        <authorList>
            <person name="Nguyen M.H."/>
            <person name="Kaul D."/>
            <person name="Muto C."/>
            <person name="Cheng S.J."/>
            <person name="Richter R.A."/>
            <person name="Bruno V.M."/>
            <person name="Liu G."/>
            <person name="Beyhan S."/>
            <person name="Sundermann A.J."/>
            <person name="Mounaud S."/>
            <person name="Pasculle A.W."/>
            <person name="Nierman W.C."/>
            <person name="Driscoll E."/>
            <person name="Cumbie R."/>
            <person name="Clancy C.J."/>
            <person name="Dupont C.L."/>
        </authorList>
    </citation>
    <scope>NUCLEOTIDE SEQUENCE [LARGE SCALE GENOMIC DNA]</scope>
    <source>
        <strain evidence="2 3">GL24</strain>
    </source>
</reference>
<evidence type="ECO:0000256" key="1">
    <source>
        <dbReference type="SAM" id="MobiDB-lite"/>
    </source>
</evidence>
<dbReference type="EMBL" id="JAANIU010016236">
    <property type="protein sequence ID" value="KAG1529080.1"/>
    <property type="molecule type" value="Genomic_DNA"/>
</dbReference>
<gene>
    <name evidence="2" type="ORF">G6F50_018200</name>
</gene>
<feature type="compositionally biased region" description="Low complexity" evidence="1">
    <location>
        <begin position="1"/>
        <end position="26"/>
    </location>
</feature>
<dbReference type="AlphaFoldDB" id="A0A9P6XMX0"/>
<dbReference type="Proteomes" id="UP000740926">
    <property type="component" value="Unassembled WGS sequence"/>
</dbReference>
<name>A0A9P6XMX0_9FUNG</name>
<evidence type="ECO:0000313" key="2">
    <source>
        <dbReference type="EMBL" id="KAG1529080.1"/>
    </source>
</evidence>
<evidence type="ECO:0000313" key="3">
    <source>
        <dbReference type="Proteomes" id="UP000740926"/>
    </source>
</evidence>
<proteinExistence type="predicted"/>
<feature type="compositionally biased region" description="Basic and acidic residues" evidence="1">
    <location>
        <begin position="35"/>
        <end position="46"/>
    </location>
</feature>
<comment type="caution">
    <text evidence="2">The sequence shown here is derived from an EMBL/GenBank/DDBJ whole genome shotgun (WGS) entry which is preliminary data.</text>
</comment>
<protein>
    <submittedName>
        <fullName evidence="2">Uncharacterized protein</fullName>
    </submittedName>
</protein>
<feature type="compositionally biased region" description="Basic and acidic residues" evidence="1">
    <location>
        <begin position="74"/>
        <end position="83"/>
    </location>
</feature>